<proteinExistence type="predicted"/>
<dbReference type="OrthoDB" id="5402622at2759"/>
<feature type="region of interest" description="Disordered" evidence="1">
    <location>
        <begin position="686"/>
        <end position="752"/>
    </location>
</feature>
<feature type="compositionally biased region" description="Polar residues" evidence="1">
    <location>
        <begin position="809"/>
        <end position="821"/>
    </location>
</feature>
<evidence type="ECO:0000256" key="1">
    <source>
        <dbReference type="SAM" id="MobiDB-lite"/>
    </source>
</evidence>
<keyword evidence="2" id="KW-0812">Transmembrane</keyword>
<feature type="region of interest" description="Disordered" evidence="1">
    <location>
        <begin position="776"/>
        <end position="905"/>
    </location>
</feature>
<dbReference type="RefSeq" id="XP_035323728.1">
    <property type="nucleotide sequence ID" value="XM_035465891.1"/>
</dbReference>
<accession>A0A9P4YXU7</accession>
<feature type="region of interest" description="Disordered" evidence="1">
    <location>
        <begin position="368"/>
        <end position="391"/>
    </location>
</feature>
<feature type="compositionally biased region" description="Low complexity" evidence="1">
    <location>
        <begin position="710"/>
        <end position="725"/>
    </location>
</feature>
<feature type="compositionally biased region" description="Basic and acidic residues" evidence="1">
    <location>
        <begin position="882"/>
        <end position="901"/>
    </location>
</feature>
<feature type="compositionally biased region" description="Basic and acidic residues" evidence="1">
    <location>
        <begin position="798"/>
        <end position="808"/>
    </location>
</feature>
<feature type="compositionally biased region" description="Basic and acidic residues" evidence="1">
    <location>
        <begin position="62"/>
        <end position="73"/>
    </location>
</feature>
<reference evidence="3" key="1">
    <citation type="submission" date="2020-03" db="EMBL/GenBank/DDBJ databases">
        <title>Site-based positive gene gene selection in Geosmithia morbida across the United States reveals a broad range of putative effectors and factors for local host and environmental adapation.</title>
        <authorList>
            <person name="Onufrak A."/>
            <person name="Murdoch R.W."/>
            <person name="Gazis R."/>
            <person name="Huff M."/>
            <person name="Staton M."/>
            <person name="Klingeman W."/>
            <person name="Hadziabdic D."/>
        </authorList>
    </citation>
    <scope>NUCLEOTIDE SEQUENCE</scope>
    <source>
        <strain evidence="3">1262</strain>
    </source>
</reference>
<feature type="compositionally biased region" description="Polar residues" evidence="1">
    <location>
        <begin position="576"/>
        <end position="589"/>
    </location>
</feature>
<feature type="region of interest" description="Disordered" evidence="1">
    <location>
        <begin position="269"/>
        <end position="304"/>
    </location>
</feature>
<organism evidence="3 4">
    <name type="scientific">Geosmithia morbida</name>
    <dbReference type="NCBI Taxonomy" id="1094350"/>
    <lineage>
        <taxon>Eukaryota</taxon>
        <taxon>Fungi</taxon>
        <taxon>Dikarya</taxon>
        <taxon>Ascomycota</taxon>
        <taxon>Pezizomycotina</taxon>
        <taxon>Sordariomycetes</taxon>
        <taxon>Hypocreomycetidae</taxon>
        <taxon>Hypocreales</taxon>
        <taxon>Bionectriaceae</taxon>
        <taxon>Geosmithia</taxon>
    </lineage>
</organism>
<keyword evidence="4" id="KW-1185">Reference proteome</keyword>
<keyword evidence="2" id="KW-0472">Membrane</keyword>
<feature type="compositionally biased region" description="Low complexity" evidence="1">
    <location>
        <begin position="19"/>
        <end position="41"/>
    </location>
</feature>
<feature type="compositionally biased region" description="Polar residues" evidence="1">
    <location>
        <begin position="275"/>
        <end position="295"/>
    </location>
</feature>
<dbReference type="InterPro" id="IPR038769">
    <property type="entry name" value="MTC4"/>
</dbReference>
<sequence>MADDRRQPTTPEPRHHRAAYAATTTGESSRSAGGGSSSATTDPRHENEDEPRLSSAFILKDATSRVDNNEYSKRRSRSAQHNDYKGKESNSPLRRPTSPTPPMWRNSREPESPTARGDGIAVTKNMGQQPAATAAAALDADSTQIVNMALNLSESRRWASSRRHASASNPPRLAPLPDSAPRNNLGVYLQQNSRASRTGPPRTPSGLRASSSMLASGHDNNNNNGGQDGTQQLPFQVSASTLARVQKAKDHLELMAEYRRLLAYLPPLKPGHEASGSSASNQGSPKATPKNSRQAVASRDGQAAVIGRPYDPLQYIRNRKVRTRERKVIEGEQLGFGDVELVHAWVDRVIQLNPAGRVANTARPAFTMPPFREGKEGQEGQDGQVLSESRTKRARRPRVDWFFDPCDMIADAYWLEQDHHKQLIEDREWRRIFSPAAAEPATRPASRRVDESSNGTPLLTAVRTTSSKDENLNIQELRLDHSDDEAPGSTADRAKQKLHGLKGFHHMHSSSLHSYHDVHARRDSFSDASGTDSDMLSMVAKEAREQELENVAETDAEYLEPPRESLYPPAEAPASHSLSRAHSRNTSVADLSDSDLRLLAGSHPDSPTSHPIGRHSIDVTDDRGAVSSAIMAEAALSAPVSPGLRGRDPLSEAPDFAFDSPPALRRLSVSPTRNRLSKVRRKFMDKSYDSGMESQSDAEDEPADTSGRWPSNAATDEAAAATPTPKAHRSSAGVTRHRSSEDQYPSIGVRGFFKGPRLDTVIRGSVSKLGDLLWRKDDSDTSDEEEIITDDSGDEPDTDRATRGEGKQQQHFLDSMPQFQRASEAHRRSSSITNGPNQHLHIPAPDEPRLPSRQPSKWEQLKPPRIDISSAAPGPGAAVKSISHEDEAHQSIDGGGPREAEAAASLQKRRLSDISSVASPLDTRYKARRQDWSLTENSKARPERTQLSRREVARMRALILSSGIKAMEINRRANELRNPPRLALPPFTEDMYAFGSRALGAAVQASSQRLQESVDVFTAETAPDLQRCIWEVRSHVANDLSGMARQAADEADSTSGQLAFEQPLRVKHVADVIDKLLRKRRQRFRWVRRALWQAVEWLLVGFMWYVWLVVTVLKVFVGLGRGIYRSVRWLLWL</sequence>
<dbReference type="PANTHER" id="PTHR38426:SF1">
    <property type="entry name" value="MAINTENANCE OF TELOMERE CAPPING PROTEIN 4"/>
    <property type="match status" value="1"/>
</dbReference>
<evidence type="ECO:0000313" key="3">
    <source>
        <dbReference type="EMBL" id="KAF4125076.1"/>
    </source>
</evidence>
<feature type="region of interest" description="Disordered" evidence="1">
    <location>
        <begin position="558"/>
        <end position="617"/>
    </location>
</feature>
<feature type="compositionally biased region" description="Acidic residues" evidence="1">
    <location>
        <begin position="780"/>
        <end position="797"/>
    </location>
</feature>
<feature type="compositionally biased region" description="Low complexity" evidence="1">
    <location>
        <begin position="219"/>
        <end position="232"/>
    </location>
</feature>
<keyword evidence="2" id="KW-1133">Transmembrane helix</keyword>
<dbReference type="GeneID" id="55970143"/>
<protein>
    <submittedName>
        <fullName evidence="3">Uncharacterized protein</fullName>
    </submittedName>
</protein>
<comment type="caution">
    <text evidence="3">The sequence shown here is derived from an EMBL/GenBank/DDBJ whole genome shotgun (WGS) entry which is preliminary data.</text>
</comment>
<dbReference type="Proteomes" id="UP000749293">
    <property type="component" value="Unassembled WGS sequence"/>
</dbReference>
<feature type="region of interest" description="Disordered" evidence="1">
    <location>
        <begin position="640"/>
        <end position="663"/>
    </location>
</feature>
<feature type="region of interest" description="Disordered" evidence="1">
    <location>
        <begin position="436"/>
        <end position="456"/>
    </location>
</feature>
<feature type="transmembrane region" description="Helical" evidence="2">
    <location>
        <begin position="1097"/>
        <end position="1119"/>
    </location>
</feature>
<feature type="region of interest" description="Disordered" evidence="1">
    <location>
        <begin position="161"/>
        <end position="232"/>
    </location>
</feature>
<dbReference type="AlphaFoldDB" id="A0A9P4YXU7"/>
<dbReference type="PANTHER" id="PTHR38426">
    <property type="entry name" value="MAINTENANCE OF TELOMERE CAPPING PROTEIN 4"/>
    <property type="match status" value="1"/>
</dbReference>
<feature type="region of interest" description="Disordered" evidence="1">
    <location>
        <begin position="1"/>
        <end position="121"/>
    </location>
</feature>
<dbReference type="EMBL" id="JAANYQ010000003">
    <property type="protein sequence ID" value="KAF4125076.1"/>
    <property type="molecule type" value="Genomic_DNA"/>
</dbReference>
<evidence type="ECO:0000256" key="2">
    <source>
        <dbReference type="SAM" id="Phobius"/>
    </source>
</evidence>
<name>A0A9P4YXU7_9HYPO</name>
<gene>
    <name evidence="3" type="ORF">GMORB2_3915</name>
</gene>
<evidence type="ECO:0000313" key="4">
    <source>
        <dbReference type="Proteomes" id="UP000749293"/>
    </source>
</evidence>
<feature type="compositionally biased region" description="Basic and acidic residues" evidence="1">
    <location>
        <begin position="42"/>
        <end position="52"/>
    </location>
</feature>